<evidence type="ECO:0000313" key="2">
    <source>
        <dbReference type="Proteomes" id="UP000753961"/>
    </source>
</evidence>
<dbReference type="AlphaFoldDB" id="A0A953I2S0"/>
<dbReference type="RefSeq" id="WP_222581717.1">
    <property type="nucleotide sequence ID" value="NZ_JAHVHU010000025.1"/>
</dbReference>
<dbReference type="EMBL" id="JAHVHU010000025">
    <property type="protein sequence ID" value="MBY5960167.1"/>
    <property type="molecule type" value="Genomic_DNA"/>
</dbReference>
<reference evidence="1" key="1">
    <citation type="submission" date="2021-06" db="EMBL/GenBank/DDBJ databases">
        <title>44 bacteria genomes isolated from Dapeng, Shenzhen.</title>
        <authorList>
            <person name="Zheng W."/>
            <person name="Yu S."/>
            <person name="Huang Y."/>
        </authorList>
    </citation>
    <scope>NUCLEOTIDE SEQUENCE</scope>
    <source>
        <strain evidence="1">DP5N28-2</strain>
    </source>
</reference>
<sequence>MIKFKFFSLLITLFFTINIQSMVTAQKLDGAWSLKGSDNHLLLIQDDYFSWTETTDDDKFVNTLGGEMEVDGDELDIEIEFNSGDRYLVGESITTPFTLEGNVLTTRHPQGYDLIWERIPEKDQGLAGVWRISGRKVDGKMNSIGRSPRKTYKLLTPGHFQWIAMNEDTGEFFGTGGGSYTFKNGKYTEHIEFFSRDDSRVGVSLSFDGELKGGDWHHSGKSSKGDPIYEVWSKETEY</sequence>
<accession>A0A953I2S0</accession>
<evidence type="ECO:0008006" key="3">
    <source>
        <dbReference type="Google" id="ProtNLM"/>
    </source>
</evidence>
<comment type="caution">
    <text evidence="1">The sequence shown here is derived from an EMBL/GenBank/DDBJ whole genome shotgun (WGS) entry which is preliminary data.</text>
</comment>
<name>A0A953I2S0_9BACT</name>
<dbReference type="Gene3D" id="2.40.128.490">
    <property type="entry name" value="Uncharacterised protein PF14869, DUF4488"/>
    <property type="match status" value="1"/>
</dbReference>
<organism evidence="1 2">
    <name type="scientific">Membranihabitans marinus</name>
    <dbReference type="NCBI Taxonomy" id="1227546"/>
    <lineage>
        <taxon>Bacteria</taxon>
        <taxon>Pseudomonadati</taxon>
        <taxon>Bacteroidota</taxon>
        <taxon>Saprospiria</taxon>
        <taxon>Saprospirales</taxon>
        <taxon>Saprospiraceae</taxon>
        <taxon>Membranihabitans</taxon>
    </lineage>
</organism>
<dbReference type="Proteomes" id="UP000753961">
    <property type="component" value="Unassembled WGS sequence"/>
</dbReference>
<protein>
    <recommendedName>
        <fullName evidence="3">Membrane or secreted protein</fullName>
    </recommendedName>
</protein>
<evidence type="ECO:0000313" key="1">
    <source>
        <dbReference type="EMBL" id="MBY5960167.1"/>
    </source>
</evidence>
<proteinExistence type="predicted"/>
<gene>
    <name evidence="1" type="ORF">KUV50_18585</name>
</gene>
<keyword evidence="2" id="KW-1185">Reference proteome</keyword>